<reference evidence="4" key="1">
    <citation type="journal article" date="2019" name="Int. J. Syst. Evol. Microbiol.">
        <title>The Global Catalogue of Microorganisms (GCM) 10K type strain sequencing project: providing services to taxonomists for standard genome sequencing and annotation.</title>
        <authorList>
            <consortium name="The Broad Institute Genomics Platform"/>
            <consortium name="The Broad Institute Genome Sequencing Center for Infectious Disease"/>
            <person name="Wu L."/>
            <person name="Ma J."/>
        </authorList>
    </citation>
    <scope>NUCLEOTIDE SEQUENCE [LARGE SCALE GENOMIC DNA]</scope>
    <source>
        <strain evidence="4">JCM 13008</strain>
    </source>
</reference>
<name>A0ABP4E793_9ACTN</name>
<evidence type="ECO:0000256" key="1">
    <source>
        <dbReference type="SAM" id="SignalP"/>
    </source>
</evidence>
<dbReference type="Proteomes" id="UP001501581">
    <property type="component" value="Unassembled WGS sequence"/>
</dbReference>
<accession>A0ABP4E793</accession>
<keyword evidence="4" id="KW-1185">Reference proteome</keyword>
<organism evidence="3 4">
    <name type="scientific">Nocardioides dubius</name>
    <dbReference type="NCBI Taxonomy" id="317019"/>
    <lineage>
        <taxon>Bacteria</taxon>
        <taxon>Bacillati</taxon>
        <taxon>Actinomycetota</taxon>
        <taxon>Actinomycetes</taxon>
        <taxon>Propionibacteriales</taxon>
        <taxon>Nocardioidaceae</taxon>
        <taxon>Nocardioides</taxon>
    </lineage>
</organism>
<evidence type="ECO:0000259" key="2">
    <source>
        <dbReference type="Pfam" id="PF16640"/>
    </source>
</evidence>
<keyword evidence="1" id="KW-0732">Signal</keyword>
<comment type="caution">
    <text evidence="3">The sequence shown here is derived from an EMBL/GenBank/DDBJ whole genome shotgun (WGS) entry which is preliminary data.</text>
</comment>
<dbReference type="InterPro" id="IPR032109">
    <property type="entry name" value="Big_3_5"/>
</dbReference>
<evidence type="ECO:0000313" key="4">
    <source>
        <dbReference type="Proteomes" id="UP001501581"/>
    </source>
</evidence>
<protein>
    <recommendedName>
        <fullName evidence="2">Bacterial Ig-like domain-containing protein</fullName>
    </recommendedName>
</protein>
<dbReference type="EMBL" id="BAAALG010000001">
    <property type="protein sequence ID" value="GAA1091748.1"/>
    <property type="molecule type" value="Genomic_DNA"/>
</dbReference>
<dbReference type="RefSeq" id="WP_343990664.1">
    <property type="nucleotide sequence ID" value="NZ_BAAALG010000001.1"/>
</dbReference>
<evidence type="ECO:0000313" key="3">
    <source>
        <dbReference type="EMBL" id="GAA1091748.1"/>
    </source>
</evidence>
<feature type="chain" id="PRO_5046534417" description="Bacterial Ig-like domain-containing protein" evidence="1">
    <location>
        <begin position="38"/>
        <end position="476"/>
    </location>
</feature>
<sequence length="476" mass="48899">MLFLTRGGSGWRKAATAATATALAATTLAFASSPAQADAENPVLAWNISQQYIDHFSVQSSPMAPVPTLTATDGATFAGGNITWTFDGATVDGSETTVQYNGTVAGKFGTFYGVTVEDPALVFDAATGAGSLVATVSGGEIGSETTPAEVTVAEFTGATVTPTTIAGTPNWDGVLPTGSAESLALNIPANQPVSGRSFDPAFLGNLTSGVRAHFYASLNAQGNEPASNVKKAPAAFTADYEVAPAPAPSVSANAAVNGDFVDVTVSGENVVPDASAQFVVNGVYVAFSEKRDIFDIDAEGAEDGAELFLATNHVSGAQLPGGVLSTVVAVDKTKLVRGKTYAIYTWTAHGNPKATDKAYTETVVDIPEAAFPPVIPPVVKKASATKVKVNKVPTTKKVGKATITVTGKNGTATGKVTFVLKKGKATKKIKAATLKNGKVAVKLPKLKKGKWKLTAKYAGSSKYKASSKTVTIKVKK</sequence>
<feature type="domain" description="Bacterial Ig-like" evidence="2">
    <location>
        <begin position="395"/>
        <end position="474"/>
    </location>
</feature>
<proteinExistence type="predicted"/>
<feature type="signal peptide" evidence="1">
    <location>
        <begin position="1"/>
        <end position="37"/>
    </location>
</feature>
<gene>
    <name evidence="3" type="ORF">GCM10009668_03240</name>
</gene>
<dbReference type="Pfam" id="PF16640">
    <property type="entry name" value="Big_3_5"/>
    <property type="match status" value="1"/>
</dbReference>